<dbReference type="RefSeq" id="XP_005793589.1">
    <property type="nucleotide sequence ID" value="XM_005793532.1"/>
</dbReference>
<dbReference type="PANTHER" id="PTHR48086">
    <property type="entry name" value="SODIUM/PROLINE SYMPORTER-RELATED"/>
    <property type="match status" value="1"/>
</dbReference>
<dbReference type="InterPro" id="IPR001734">
    <property type="entry name" value="Na/solute_symporter"/>
</dbReference>
<dbReference type="InterPro" id="IPR038377">
    <property type="entry name" value="Na/Glc_symporter_sf"/>
</dbReference>
<dbReference type="GO" id="GO:0015606">
    <property type="term" value="F:spermidine transmembrane transporter activity"/>
    <property type="evidence" value="ECO:0007669"/>
    <property type="project" value="TreeGrafter"/>
</dbReference>
<feature type="transmembrane region" description="Helical" evidence="8">
    <location>
        <begin position="249"/>
        <end position="266"/>
    </location>
</feature>
<keyword evidence="4 8" id="KW-0812">Transmembrane</keyword>
<dbReference type="Pfam" id="PF00474">
    <property type="entry name" value="SSF"/>
    <property type="match status" value="1"/>
</dbReference>
<dbReference type="Proteomes" id="UP000013827">
    <property type="component" value="Unassembled WGS sequence"/>
</dbReference>
<dbReference type="PANTHER" id="PTHR48086:SF10">
    <property type="entry name" value="AGR155CP"/>
    <property type="match status" value="1"/>
</dbReference>
<evidence type="ECO:0000256" key="3">
    <source>
        <dbReference type="ARBA" id="ARBA00022448"/>
    </source>
</evidence>
<evidence type="ECO:0000256" key="2">
    <source>
        <dbReference type="ARBA" id="ARBA00006434"/>
    </source>
</evidence>
<dbReference type="GeneID" id="17286430"/>
<comment type="similarity">
    <text evidence="2 7">Belongs to the sodium:solute symporter (SSF) (TC 2.A.21) family.</text>
</comment>
<evidence type="ECO:0000313" key="9">
    <source>
        <dbReference type="EnsemblProtists" id="EOD41160"/>
    </source>
</evidence>
<feature type="transmembrane region" description="Helical" evidence="8">
    <location>
        <begin position="209"/>
        <end position="229"/>
    </location>
</feature>
<comment type="subcellular location">
    <subcellularLocation>
        <location evidence="1">Membrane</location>
        <topology evidence="1">Multi-pass membrane protein</topology>
    </subcellularLocation>
</comment>
<keyword evidence="6 8" id="KW-0472">Membrane</keyword>
<feature type="transmembrane region" description="Helical" evidence="8">
    <location>
        <begin position="138"/>
        <end position="160"/>
    </location>
</feature>
<sequence length="536" mass="56350">MLWDSSDPWRAATVRGVVVVLLTLLCYAITISYLDYKRRKRLTAELSPEEFITARGRVSSLSIAFSWFATSMGSWCLVTPPSYGSFAGLLGVIMYAVACGGAVVSMAYIGGAARALYPEACSLPDFMRRRFSGRAAASGRLAQGLAVTMNLFNMCVALAAEYTTFLELLRSYSGLPFRIALCLLIAMALATLAYTIAGGLFVSIMTDRLQAIAALSLVGVLLVFTASVVPWDGLPPLSPELKGYTYSGYSSILTMPLGLLVGGALFSEAMWQRVWAIEERRAMARAAWTAGFAVAAVIFFFGFVGFLAVWSGKATAETNMNLYFFAIFNDSPIASLTNLPGYLSMLCACIMSAGAADSMQNAIAATVGSSLLRGRPLWTTRACVVLCNAALLLVACASVPVLSLFLTSNLAATCLMPSVMMSLIPGTCVRAAVTEGSLMLGAVGGVGGLSAYGIYKAGGGLGAGLALAWLGNEYAYDYFLVALGGASVGVVVGVTVGLLLRSCSPGNAGADADYAAEFWAGSHGMRSGRPRKTELK</sequence>
<evidence type="ECO:0000256" key="6">
    <source>
        <dbReference type="ARBA" id="ARBA00023136"/>
    </source>
</evidence>
<feature type="transmembrane region" description="Helical" evidence="8">
    <location>
        <begin position="61"/>
        <end position="80"/>
    </location>
</feature>
<accession>A0A0D3KZH5</accession>
<proteinExistence type="inferred from homology"/>
<evidence type="ECO:0000256" key="4">
    <source>
        <dbReference type="ARBA" id="ARBA00022692"/>
    </source>
</evidence>
<feature type="transmembrane region" description="Helical" evidence="8">
    <location>
        <begin position="12"/>
        <end position="34"/>
    </location>
</feature>
<feature type="transmembrane region" description="Helical" evidence="8">
    <location>
        <begin position="287"/>
        <end position="310"/>
    </location>
</feature>
<keyword evidence="5 8" id="KW-1133">Transmembrane helix</keyword>
<evidence type="ECO:0000256" key="7">
    <source>
        <dbReference type="RuleBase" id="RU362091"/>
    </source>
</evidence>
<keyword evidence="10" id="KW-1185">Reference proteome</keyword>
<organism evidence="9 10">
    <name type="scientific">Emiliania huxleyi (strain CCMP1516)</name>
    <dbReference type="NCBI Taxonomy" id="280463"/>
    <lineage>
        <taxon>Eukaryota</taxon>
        <taxon>Haptista</taxon>
        <taxon>Haptophyta</taxon>
        <taxon>Prymnesiophyceae</taxon>
        <taxon>Isochrysidales</taxon>
        <taxon>Noelaerhabdaceae</taxon>
        <taxon>Emiliania</taxon>
    </lineage>
</organism>
<keyword evidence="3" id="KW-0813">Transport</keyword>
<feature type="transmembrane region" description="Helical" evidence="8">
    <location>
        <begin position="175"/>
        <end position="197"/>
    </location>
</feature>
<evidence type="ECO:0000256" key="1">
    <source>
        <dbReference type="ARBA" id="ARBA00004141"/>
    </source>
</evidence>
<dbReference type="AlphaFoldDB" id="A0A0D3KZH5"/>
<name>A0A0D3KZH5_EMIH1</name>
<dbReference type="Gene3D" id="1.20.1730.10">
    <property type="entry name" value="Sodium/glucose cotransporter"/>
    <property type="match status" value="1"/>
</dbReference>
<dbReference type="STRING" id="2903.R1FPX1"/>
<reference evidence="9" key="2">
    <citation type="submission" date="2024-10" db="UniProtKB">
        <authorList>
            <consortium name="EnsemblProtists"/>
        </authorList>
    </citation>
    <scope>IDENTIFICATION</scope>
</reference>
<dbReference type="EnsemblProtists" id="EOD41160">
    <property type="protein sequence ID" value="EOD41160"/>
    <property type="gene ID" value="EMIHUDRAFT_199381"/>
</dbReference>
<evidence type="ECO:0000256" key="8">
    <source>
        <dbReference type="SAM" id="Phobius"/>
    </source>
</evidence>
<dbReference type="OMA" id="CGWISTG"/>
<feature type="transmembrane region" description="Helical" evidence="8">
    <location>
        <begin position="475"/>
        <end position="500"/>
    </location>
</feature>
<evidence type="ECO:0000256" key="5">
    <source>
        <dbReference type="ARBA" id="ARBA00022989"/>
    </source>
</evidence>
<dbReference type="GO" id="GO:0005886">
    <property type="term" value="C:plasma membrane"/>
    <property type="evidence" value="ECO:0007669"/>
    <property type="project" value="TreeGrafter"/>
</dbReference>
<dbReference type="PaxDb" id="2903-EOD41160"/>
<dbReference type="InterPro" id="IPR050277">
    <property type="entry name" value="Sodium:Solute_Symporter"/>
</dbReference>
<evidence type="ECO:0000313" key="10">
    <source>
        <dbReference type="Proteomes" id="UP000013827"/>
    </source>
</evidence>
<dbReference type="PROSITE" id="PS50283">
    <property type="entry name" value="NA_SOLUT_SYMP_3"/>
    <property type="match status" value="1"/>
</dbReference>
<dbReference type="eggNOG" id="ENOG502QU2F">
    <property type="taxonomic scope" value="Eukaryota"/>
</dbReference>
<dbReference type="KEGG" id="ehx:EMIHUDRAFT_199381"/>
<feature type="transmembrane region" description="Helical" evidence="8">
    <location>
        <begin position="377"/>
        <end position="395"/>
    </location>
</feature>
<protein>
    <submittedName>
        <fullName evidence="9">Uncharacterized protein</fullName>
    </submittedName>
</protein>
<reference evidence="10" key="1">
    <citation type="journal article" date="2013" name="Nature">
        <title>Pan genome of the phytoplankton Emiliania underpins its global distribution.</title>
        <authorList>
            <person name="Read B.A."/>
            <person name="Kegel J."/>
            <person name="Klute M.J."/>
            <person name="Kuo A."/>
            <person name="Lefebvre S.C."/>
            <person name="Maumus F."/>
            <person name="Mayer C."/>
            <person name="Miller J."/>
            <person name="Monier A."/>
            <person name="Salamov A."/>
            <person name="Young J."/>
            <person name="Aguilar M."/>
            <person name="Claverie J.M."/>
            <person name="Frickenhaus S."/>
            <person name="Gonzalez K."/>
            <person name="Herman E.K."/>
            <person name="Lin Y.C."/>
            <person name="Napier J."/>
            <person name="Ogata H."/>
            <person name="Sarno A.F."/>
            <person name="Shmutz J."/>
            <person name="Schroeder D."/>
            <person name="de Vargas C."/>
            <person name="Verret F."/>
            <person name="von Dassow P."/>
            <person name="Valentin K."/>
            <person name="Van de Peer Y."/>
            <person name="Wheeler G."/>
            <person name="Dacks J.B."/>
            <person name="Delwiche C.F."/>
            <person name="Dyhrman S.T."/>
            <person name="Glockner G."/>
            <person name="John U."/>
            <person name="Richards T."/>
            <person name="Worden A.Z."/>
            <person name="Zhang X."/>
            <person name="Grigoriev I.V."/>
            <person name="Allen A.E."/>
            <person name="Bidle K."/>
            <person name="Borodovsky M."/>
            <person name="Bowler C."/>
            <person name="Brownlee C."/>
            <person name="Cock J.M."/>
            <person name="Elias M."/>
            <person name="Gladyshev V.N."/>
            <person name="Groth M."/>
            <person name="Guda C."/>
            <person name="Hadaegh A."/>
            <person name="Iglesias-Rodriguez M.D."/>
            <person name="Jenkins J."/>
            <person name="Jones B.M."/>
            <person name="Lawson T."/>
            <person name="Leese F."/>
            <person name="Lindquist E."/>
            <person name="Lobanov A."/>
            <person name="Lomsadze A."/>
            <person name="Malik S.B."/>
            <person name="Marsh M.E."/>
            <person name="Mackinder L."/>
            <person name="Mock T."/>
            <person name="Mueller-Roeber B."/>
            <person name="Pagarete A."/>
            <person name="Parker M."/>
            <person name="Probert I."/>
            <person name="Quesneville H."/>
            <person name="Raines C."/>
            <person name="Rensing S.A."/>
            <person name="Riano-Pachon D.M."/>
            <person name="Richier S."/>
            <person name="Rokitta S."/>
            <person name="Shiraiwa Y."/>
            <person name="Soanes D.M."/>
            <person name="van der Giezen M."/>
            <person name="Wahlund T.M."/>
            <person name="Williams B."/>
            <person name="Wilson W."/>
            <person name="Wolfe G."/>
            <person name="Wurch L.L."/>
        </authorList>
    </citation>
    <scope>NUCLEOTIDE SEQUENCE</scope>
</reference>
<feature type="transmembrane region" description="Helical" evidence="8">
    <location>
        <begin position="339"/>
        <end position="356"/>
    </location>
</feature>
<dbReference type="HOGENOM" id="CLU_563064_0_0_1"/>
<feature type="transmembrane region" description="Helical" evidence="8">
    <location>
        <begin position="92"/>
        <end position="117"/>
    </location>
</feature>